<accession>A0AAP0NPR4</accession>
<protein>
    <submittedName>
        <fullName evidence="1">Uncharacterized protein</fullName>
    </submittedName>
</protein>
<evidence type="ECO:0000313" key="1">
    <source>
        <dbReference type="EMBL" id="KAK9113380.1"/>
    </source>
</evidence>
<keyword evidence="2" id="KW-1185">Reference proteome</keyword>
<organism evidence="1 2">
    <name type="scientific">Stephania yunnanensis</name>
    <dbReference type="NCBI Taxonomy" id="152371"/>
    <lineage>
        <taxon>Eukaryota</taxon>
        <taxon>Viridiplantae</taxon>
        <taxon>Streptophyta</taxon>
        <taxon>Embryophyta</taxon>
        <taxon>Tracheophyta</taxon>
        <taxon>Spermatophyta</taxon>
        <taxon>Magnoliopsida</taxon>
        <taxon>Ranunculales</taxon>
        <taxon>Menispermaceae</taxon>
        <taxon>Menispermoideae</taxon>
        <taxon>Cissampelideae</taxon>
        <taxon>Stephania</taxon>
    </lineage>
</organism>
<evidence type="ECO:0000313" key="2">
    <source>
        <dbReference type="Proteomes" id="UP001420932"/>
    </source>
</evidence>
<sequence>MVCLFLIISTNEAKVKAMPKILNNIWNAKNGSLDVYGKFWSDLLCDISIAINSFEEQ</sequence>
<dbReference type="EMBL" id="JBBNAF010000009">
    <property type="protein sequence ID" value="KAK9113380.1"/>
    <property type="molecule type" value="Genomic_DNA"/>
</dbReference>
<reference evidence="1 2" key="1">
    <citation type="submission" date="2024-01" db="EMBL/GenBank/DDBJ databases">
        <title>Genome assemblies of Stephania.</title>
        <authorList>
            <person name="Yang L."/>
        </authorList>
    </citation>
    <scope>NUCLEOTIDE SEQUENCE [LARGE SCALE GENOMIC DNA]</scope>
    <source>
        <strain evidence="1">YNDBR</strain>
        <tissue evidence="1">Leaf</tissue>
    </source>
</reference>
<dbReference type="AlphaFoldDB" id="A0AAP0NPR4"/>
<dbReference type="Proteomes" id="UP001420932">
    <property type="component" value="Unassembled WGS sequence"/>
</dbReference>
<gene>
    <name evidence="1" type="ORF">Syun_020177</name>
</gene>
<proteinExistence type="predicted"/>
<comment type="caution">
    <text evidence="1">The sequence shown here is derived from an EMBL/GenBank/DDBJ whole genome shotgun (WGS) entry which is preliminary data.</text>
</comment>
<name>A0AAP0NPR4_9MAGN</name>